<evidence type="ECO:0000313" key="1">
    <source>
        <dbReference type="EMBL" id="KAG7384327.1"/>
    </source>
</evidence>
<evidence type="ECO:0008006" key="3">
    <source>
        <dbReference type="Google" id="ProtNLM"/>
    </source>
</evidence>
<accession>A0A8T1VSV8</accession>
<evidence type="ECO:0000313" key="2">
    <source>
        <dbReference type="Proteomes" id="UP000694044"/>
    </source>
</evidence>
<sequence length="316" mass="35513">MSHFTSVVFPQFKLDRRMRPQGVLLLAIATFVLACGWPTTNADSSLTAHGNDFTTTGSTTRLLRTEARAVGFDKVAKLVASTKAQYNENKQLRGWLKEEQSADDVFMLLKLEDGTKNVLTSPKIKAWASYISLFNNKYQNDRVHMIDILSARYGEDGASKMIEAAKSVPGSKALAEKLQTDQFRGWLQGKKSPIKVLRILKLDDPANLDSVNVDALIKYLGVFNHRTKKTTSMLDLFTRAYGGEQKLVQKLVTAPASNKLETALFTQWLLHGWDRETVMTGVFKLHQHDWFSSPAAPLLIRYSTFYLDKVKAARGH</sequence>
<dbReference type="AlphaFoldDB" id="A0A8T1VSV8"/>
<gene>
    <name evidence="1" type="ORF">PHYPSEUDO_002792</name>
</gene>
<dbReference type="Proteomes" id="UP000694044">
    <property type="component" value="Unassembled WGS sequence"/>
</dbReference>
<protein>
    <recommendedName>
        <fullName evidence="3">RxLR effector protein</fullName>
    </recommendedName>
</protein>
<dbReference type="EMBL" id="JAGDFM010000151">
    <property type="protein sequence ID" value="KAG7384327.1"/>
    <property type="molecule type" value="Genomic_DNA"/>
</dbReference>
<organism evidence="1 2">
    <name type="scientific">Phytophthora pseudosyringae</name>
    <dbReference type="NCBI Taxonomy" id="221518"/>
    <lineage>
        <taxon>Eukaryota</taxon>
        <taxon>Sar</taxon>
        <taxon>Stramenopiles</taxon>
        <taxon>Oomycota</taxon>
        <taxon>Peronosporomycetes</taxon>
        <taxon>Peronosporales</taxon>
        <taxon>Peronosporaceae</taxon>
        <taxon>Phytophthora</taxon>
    </lineage>
</organism>
<comment type="caution">
    <text evidence="1">The sequence shown here is derived from an EMBL/GenBank/DDBJ whole genome shotgun (WGS) entry which is preliminary data.</text>
</comment>
<keyword evidence="2" id="KW-1185">Reference proteome</keyword>
<reference evidence="1" key="1">
    <citation type="submission" date="2021-02" db="EMBL/GenBank/DDBJ databases">
        <authorList>
            <person name="Palmer J.M."/>
        </authorList>
    </citation>
    <scope>NUCLEOTIDE SEQUENCE</scope>
    <source>
        <strain evidence="1">SCRP734</strain>
    </source>
</reference>
<name>A0A8T1VSV8_9STRA</name>
<proteinExistence type="predicted"/>
<dbReference type="OrthoDB" id="127705at2759"/>